<feature type="chain" id="PRO_5038378088" evidence="3">
    <location>
        <begin position="31"/>
        <end position="419"/>
    </location>
</feature>
<evidence type="ECO:0000256" key="3">
    <source>
        <dbReference type="SAM" id="SignalP"/>
    </source>
</evidence>
<dbReference type="InterPro" id="IPR051010">
    <property type="entry name" value="BCAA_transport"/>
</dbReference>
<evidence type="ECO:0000259" key="4">
    <source>
        <dbReference type="Pfam" id="PF13458"/>
    </source>
</evidence>
<organism evidence="5 6">
    <name type="scientific">Actinomadura physcomitrii</name>
    <dbReference type="NCBI Taxonomy" id="2650748"/>
    <lineage>
        <taxon>Bacteria</taxon>
        <taxon>Bacillati</taxon>
        <taxon>Actinomycetota</taxon>
        <taxon>Actinomycetes</taxon>
        <taxon>Streptosporangiales</taxon>
        <taxon>Thermomonosporaceae</taxon>
        <taxon>Actinomadura</taxon>
    </lineage>
</organism>
<proteinExistence type="inferred from homology"/>
<feature type="signal peptide" evidence="3">
    <location>
        <begin position="1"/>
        <end position="30"/>
    </location>
</feature>
<comment type="caution">
    <text evidence="5">The sequence shown here is derived from an EMBL/GenBank/DDBJ whole genome shotgun (WGS) entry which is preliminary data.</text>
</comment>
<evidence type="ECO:0000256" key="1">
    <source>
        <dbReference type="ARBA" id="ARBA00010062"/>
    </source>
</evidence>
<dbReference type="SUPFAM" id="SSF53822">
    <property type="entry name" value="Periplasmic binding protein-like I"/>
    <property type="match status" value="1"/>
</dbReference>
<evidence type="ECO:0000313" key="6">
    <source>
        <dbReference type="Proteomes" id="UP000462055"/>
    </source>
</evidence>
<gene>
    <name evidence="5" type="ORF">F8568_010910</name>
</gene>
<dbReference type="EMBL" id="WBMS02000007">
    <property type="protein sequence ID" value="MWA00882.1"/>
    <property type="molecule type" value="Genomic_DNA"/>
</dbReference>
<keyword evidence="2 3" id="KW-0732">Signal</keyword>
<feature type="domain" description="Leucine-binding protein" evidence="4">
    <location>
        <begin position="61"/>
        <end position="388"/>
    </location>
</feature>
<evidence type="ECO:0000256" key="2">
    <source>
        <dbReference type="ARBA" id="ARBA00022729"/>
    </source>
</evidence>
<evidence type="ECO:0000313" key="5">
    <source>
        <dbReference type="EMBL" id="MWA00882.1"/>
    </source>
</evidence>
<dbReference type="Proteomes" id="UP000462055">
    <property type="component" value="Unassembled WGS sequence"/>
</dbReference>
<dbReference type="Gene3D" id="3.40.50.2300">
    <property type="match status" value="2"/>
</dbReference>
<accession>A0A6I4M5R7</accession>
<dbReference type="Pfam" id="PF13458">
    <property type="entry name" value="Peripla_BP_6"/>
    <property type="match status" value="1"/>
</dbReference>
<dbReference type="PANTHER" id="PTHR30483">
    <property type="entry name" value="LEUCINE-SPECIFIC-BINDING PROTEIN"/>
    <property type="match status" value="1"/>
</dbReference>
<protein>
    <submittedName>
        <fullName evidence="5">ABC transporter substrate-binding protein</fullName>
    </submittedName>
</protein>
<dbReference type="PROSITE" id="PS51257">
    <property type="entry name" value="PROKAR_LIPOPROTEIN"/>
    <property type="match status" value="1"/>
</dbReference>
<sequence length="419" mass="41909">MSRVFGAPPRPSTGRVAAAALAIAALALTAACGDNGGKSGSSGSGDDAAIELPTNKATGAPITVGLINDDTSPLGSYAEISKAARAAVSYINDSLGGVKGRPLKLAVCTPNGSAAASANCAAELLRQKPAAVVGGLDLGADGSVPALAKAGIPYVPSSPIGAVEFTSPNSFSMLAGAPGSVSAGSVYVADKLKPKKVAVMFNDNPQARLAAQGYVQKVLQAKGVTNIAMVAFGNNETDLTGPVSQAMKGGTDVVIGIMQGSGCANVIKAKQSLGSTAKFLFPGSCADPQVLKAAGPGAEGTYYAVQQLLPGSGDPEVKAFEAALAKYDKSIPESGFAQGAFGTVVTLSEVMATASAPDQPKAVTEALKKTASLRSFMGPTVTCDGKQLAGLSAFCTKQARIAQYKNGKLVDTGGEWFSA</sequence>
<comment type="similarity">
    <text evidence="1">Belongs to the leucine-binding protein family.</text>
</comment>
<name>A0A6I4M5R7_9ACTN</name>
<keyword evidence="6" id="KW-1185">Reference proteome</keyword>
<dbReference type="AlphaFoldDB" id="A0A6I4M5R7"/>
<dbReference type="PANTHER" id="PTHR30483:SF6">
    <property type="entry name" value="PERIPLASMIC BINDING PROTEIN OF ABC TRANSPORTER FOR NATURAL AMINO ACIDS"/>
    <property type="match status" value="1"/>
</dbReference>
<dbReference type="InterPro" id="IPR028082">
    <property type="entry name" value="Peripla_BP_I"/>
</dbReference>
<reference evidence="5" key="1">
    <citation type="submission" date="2019-12" db="EMBL/GenBank/DDBJ databases">
        <title>Actinomadura physcomitrii sp. nov., a novel actinomycete isolated from moss [Physcomitrium sphaericum (Ludw) Fuernr].</title>
        <authorList>
            <person name="Zhuang X."/>
        </authorList>
    </citation>
    <scope>NUCLEOTIDE SEQUENCE [LARGE SCALE GENOMIC DNA]</scope>
    <source>
        <strain evidence="5">LD22</strain>
    </source>
</reference>
<dbReference type="InterPro" id="IPR028081">
    <property type="entry name" value="Leu-bd"/>
</dbReference>
<dbReference type="RefSeq" id="WP_151593411.1">
    <property type="nucleotide sequence ID" value="NZ_WBMS02000007.1"/>
</dbReference>